<reference evidence="8 9" key="1">
    <citation type="submission" date="2019-06" db="EMBL/GenBank/DDBJ databases">
        <title>Whole genome sequence for Cellvibrionaceae sp. R142.</title>
        <authorList>
            <person name="Wang G."/>
        </authorList>
    </citation>
    <scope>NUCLEOTIDE SEQUENCE [LARGE SCALE GENOMIC DNA]</scope>
    <source>
        <strain evidence="8 9">R142</strain>
    </source>
</reference>
<organism evidence="8 9">
    <name type="scientific">Exilibacterium tricleocarpae</name>
    <dbReference type="NCBI Taxonomy" id="2591008"/>
    <lineage>
        <taxon>Bacteria</taxon>
        <taxon>Pseudomonadati</taxon>
        <taxon>Pseudomonadota</taxon>
        <taxon>Gammaproteobacteria</taxon>
        <taxon>Cellvibrionales</taxon>
        <taxon>Cellvibrionaceae</taxon>
        <taxon>Exilibacterium</taxon>
    </lineage>
</organism>
<keyword evidence="3 6" id="KW-0813">Transport</keyword>
<evidence type="ECO:0000256" key="5">
    <source>
        <dbReference type="ARBA" id="ARBA00022592"/>
    </source>
</evidence>
<dbReference type="GO" id="GO:0030643">
    <property type="term" value="P:intracellular phosphate ion homeostasis"/>
    <property type="evidence" value="ECO:0007669"/>
    <property type="project" value="InterPro"/>
</dbReference>
<evidence type="ECO:0000256" key="6">
    <source>
        <dbReference type="PIRNR" id="PIRNR003107"/>
    </source>
</evidence>
<dbReference type="OrthoDB" id="9814256at2"/>
<keyword evidence="9" id="KW-1185">Reference proteome</keyword>
<gene>
    <name evidence="8" type="primary">phoU</name>
    <name evidence="8" type="ORF">FKG94_07690</name>
</gene>
<dbReference type="PANTHER" id="PTHR42930">
    <property type="entry name" value="PHOSPHATE-SPECIFIC TRANSPORT SYSTEM ACCESSORY PROTEIN PHOU"/>
    <property type="match status" value="1"/>
</dbReference>
<dbReference type="PIRSF" id="PIRSF003107">
    <property type="entry name" value="PhoU"/>
    <property type="match status" value="1"/>
</dbReference>
<dbReference type="InterPro" id="IPR026022">
    <property type="entry name" value="PhoU_dom"/>
</dbReference>
<evidence type="ECO:0000259" key="7">
    <source>
        <dbReference type="Pfam" id="PF01895"/>
    </source>
</evidence>
<evidence type="ECO:0000256" key="2">
    <source>
        <dbReference type="ARBA" id="ARBA00008107"/>
    </source>
</evidence>
<comment type="subcellular location">
    <subcellularLocation>
        <location evidence="1 6">Cytoplasm</location>
    </subcellularLocation>
</comment>
<keyword evidence="5 6" id="KW-0592">Phosphate transport</keyword>
<dbReference type="RefSeq" id="WP_142903621.1">
    <property type="nucleotide sequence ID" value="NZ_ML660090.1"/>
</dbReference>
<comment type="subunit">
    <text evidence="6">Homodimer.</text>
</comment>
<evidence type="ECO:0000313" key="9">
    <source>
        <dbReference type="Proteomes" id="UP000319732"/>
    </source>
</evidence>
<dbReference type="InterPro" id="IPR028366">
    <property type="entry name" value="PhoU"/>
</dbReference>
<feature type="domain" description="PhoU" evidence="7">
    <location>
        <begin position="25"/>
        <end position="112"/>
    </location>
</feature>
<evidence type="ECO:0000313" key="8">
    <source>
        <dbReference type="EMBL" id="TQV82605.1"/>
    </source>
</evidence>
<proteinExistence type="inferred from homology"/>
<dbReference type="InterPro" id="IPR038078">
    <property type="entry name" value="PhoU-like_sf"/>
</dbReference>
<accession>A0A545TZH0</accession>
<dbReference type="GO" id="GO:0005737">
    <property type="term" value="C:cytoplasm"/>
    <property type="evidence" value="ECO:0007669"/>
    <property type="project" value="UniProtKB-SubCell"/>
</dbReference>
<dbReference type="NCBIfam" id="TIGR02135">
    <property type="entry name" value="phoU_full"/>
    <property type="match status" value="1"/>
</dbReference>
<comment type="function">
    <text evidence="6">Plays a role in the regulation of phosphate uptake.</text>
</comment>
<protein>
    <recommendedName>
        <fullName evidence="6">Phosphate-specific transport system accessory protein PhoU</fullName>
    </recommendedName>
</protein>
<dbReference type="SUPFAM" id="SSF109755">
    <property type="entry name" value="PhoU-like"/>
    <property type="match status" value="1"/>
</dbReference>
<dbReference type="GO" id="GO:0006817">
    <property type="term" value="P:phosphate ion transport"/>
    <property type="evidence" value="ECO:0007669"/>
    <property type="project" value="UniProtKB-KW"/>
</dbReference>
<comment type="similarity">
    <text evidence="2 6">Belongs to the PhoU family.</text>
</comment>
<dbReference type="Pfam" id="PF01895">
    <property type="entry name" value="PhoU"/>
    <property type="match status" value="2"/>
</dbReference>
<name>A0A545TZH0_9GAMM</name>
<dbReference type="FunFam" id="1.20.58.220:FF:000002">
    <property type="entry name" value="Phosphate-specific transport system accessory protein PhoU"/>
    <property type="match status" value="1"/>
</dbReference>
<dbReference type="Proteomes" id="UP000319732">
    <property type="component" value="Unassembled WGS sequence"/>
</dbReference>
<dbReference type="PANTHER" id="PTHR42930:SF3">
    <property type="entry name" value="PHOSPHATE-SPECIFIC TRANSPORT SYSTEM ACCESSORY PROTEIN PHOU"/>
    <property type="match status" value="1"/>
</dbReference>
<evidence type="ECO:0000256" key="4">
    <source>
        <dbReference type="ARBA" id="ARBA00022490"/>
    </source>
</evidence>
<dbReference type="Gene3D" id="1.20.58.220">
    <property type="entry name" value="Phosphate transport system protein phou homolog 2, domain 2"/>
    <property type="match status" value="2"/>
</dbReference>
<evidence type="ECO:0000256" key="3">
    <source>
        <dbReference type="ARBA" id="ARBA00022448"/>
    </source>
</evidence>
<dbReference type="EMBL" id="VHSG01000007">
    <property type="protein sequence ID" value="TQV82605.1"/>
    <property type="molecule type" value="Genomic_DNA"/>
</dbReference>
<evidence type="ECO:0000256" key="1">
    <source>
        <dbReference type="ARBA" id="ARBA00004496"/>
    </source>
</evidence>
<keyword evidence="4 6" id="KW-0963">Cytoplasm</keyword>
<sequence length="238" mass="27131">MDNLHLDQHISQQFNTDLEELKTQLLEMGGVVEQQIIDAVKAIENADGSLAEKVLITEDEIDKREVQLDEQATMVLARRQPAASDLRMVMAVIKVTRDLERMGDEAQKIAKMAIALNEDGEAPRGYVELRHLGTSVQKMVNATLDAFARFDVNTAVQVAHDDRNVDREYKTAMRELVTYMMEDPRSISRVMNIMWALRSLERIGDHARNIAEHIIYLVKGLDVRHTPVKEIERQIQDA</sequence>
<dbReference type="AlphaFoldDB" id="A0A545TZH0"/>
<dbReference type="FunFam" id="1.20.58.220:FF:000001">
    <property type="entry name" value="Phosphate-specific transport system accessory protein PhoU"/>
    <property type="match status" value="1"/>
</dbReference>
<feature type="domain" description="PhoU" evidence="7">
    <location>
        <begin position="129"/>
        <end position="213"/>
    </location>
</feature>
<comment type="caution">
    <text evidence="8">The sequence shown here is derived from an EMBL/GenBank/DDBJ whole genome shotgun (WGS) entry which is preliminary data.</text>
</comment>
<dbReference type="GO" id="GO:0045936">
    <property type="term" value="P:negative regulation of phosphate metabolic process"/>
    <property type="evidence" value="ECO:0007669"/>
    <property type="project" value="InterPro"/>
</dbReference>